<feature type="non-terminal residue" evidence="1">
    <location>
        <position position="1"/>
    </location>
</feature>
<dbReference type="AlphaFoldDB" id="A0A382MMV8"/>
<sequence length="83" mass="9144">TIEPMRLILLILVFVSSILLAGTTASAGISTKRQDILKLIGTTYAPNGKFAWIELNGEDFWMLGVCKSVQVFYRDINLTLVPG</sequence>
<accession>A0A382MMV8</accession>
<dbReference type="EMBL" id="UINC01094772">
    <property type="protein sequence ID" value="SVC50294.1"/>
    <property type="molecule type" value="Genomic_DNA"/>
</dbReference>
<reference evidence="1" key="1">
    <citation type="submission" date="2018-05" db="EMBL/GenBank/DDBJ databases">
        <authorList>
            <person name="Lanie J.A."/>
            <person name="Ng W.-L."/>
            <person name="Kazmierczak K.M."/>
            <person name="Andrzejewski T.M."/>
            <person name="Davidsen T.M."/>
            <person name="Wayne K.J."/>
            <person name="Tettelin H."/>
            <person name="Glass J.I."/>
            <person name="Rusch D."/>
            <person name="Podicherti R."/>
            <person name="Tsui H.-C.T."/>
            <person name="Winkler M.E."/>
        </authorList>
    </citation>
    <scope>NUCLEOTIDE SEQUENCE</scope>
</reference>
<gene>
    <name evidence="1" type="ORF">METZ01_LOCUS303148</name>
</gene>
<proteinExistence type="predicted"/>
<name>A0A382MMV8_9ZZZZ</name>
<protein>
    <submittedName>
        <fullName evidence="1">Uncharacterized protein</fullName>
    </submittedName>
</protein>
<organism evidence="1">
    <name type="scientific">marine metagenome</name>
    <dbReference type="NCBI Taxonomy" id="408172"/>
    <lineage>
        <taxon>unclassified sequences</taxon>
        <taxon>metagenomes</taxon>
        <taxon>ecological metagenomes</taxon>
    </lineage>
</organism>
<evidence type="ECO:0000313" key="1">
    <source>
        <dbReference type="EMBL" id="SVC50294.1"/>
    </source>
</evidence>